<accession>A0ABT7E5X2</accession>
<comment type="caution">
    <text evidence="1">The sequence shown here is derived from an EMBL/GenBank/DDBJ whole genome shotgun (WGS) entry which is preliminary data.</text>
</comment>
<organism evidence="1 2">
    <name type="scientific">Romboutsia sedimentorum</name>
    <dbReference type="NCBI Taxonomy" id="1368474"/>
    <lineage>
        <taxon>Bacteria</taxon>
        <taxon>Bacillati</taxon>
        <taxon>Bacillota</taxon>
        <taxon>Clostridia</taxon>
        <taxon>Peptostreptococcales</taxon>
        <taxon>Peptostreptococcaceae</taxon>
        <taxon>Romboutsia</taxon>
    </lineage>
</organism>
<dbReference type="EMBL" id="JASKYM010000001">
    <property type="protein sequence ID" value="MDK2562318.1"/>
    <property type="molecule type" value="Genomic_DNA"/>
</dbReference>
<dbReference type="RefSeq" id="WP_284131298.1">
    <property type="nucleotide sequence ID" value="NZ_JASKYM010000001.1"/>
</dbReference>
<protein>
    <submittedName>
        <fullName evidence="1">Uncharacterized protein</fullName>
    </submittedName>
</protein>
<keyword evidence="2" id="KW-1185">Reference proteome</keyword>
<evidence type="ECO:0000313" key="2">
    <source>
        <dbReference type="Proteomes" id="UP001301012"/>
    </source>
</evidence>
<proteinExistence type="predicted"/>
<evidence type="ECO:0000313" key="1">
    <source>
        <dbReference type="EMBL" id="MDK2562318.1"/>
    </source>
</evidence>
<dbReference type="Proteomes" id="UP001301012">
    <property type="component" value="Unassembled WGS sequence"/>
</dbReference>
<name>A0ABT7E5X2_9FIRM</name>
<reference evidence="1 2" key="1">
    <citation type="submission" date="2023-05" db="EMBL/GenBank/DDBJ databases">
        <title>Rombocin, a short stable natural nisin variant, displays selective antimicrobial activity against Listeria monocytogenes and employs dual mode of action to kill target bacterial strains.</title>
        <authorList>
            <person name="Wambui J."/>
            <person name="Stephan R."/>
            <person name="Kuipers O.P."/>
        </authorList>
    </citation>
    <scope>NUCLEOTIDE SEQUENCE [LARGE SCALE GENOMIC DNA]</scope>
    <source>
        <strain evidence="1 2">RC002</strain>
    </source>
</reference>
<sequence length="138" mass="15787">MELITQVAKSAEQWCEDNGKTEYDELNKCILDYLRHPKYSSIKWTLIMGKLSEFVDYAKTQPYHNRILKYIDGSVDAVVNNIPMDLGHLAATTIGYTKQTFVFVPNFWTGWVGDLATGMADIDATKNIAIEILFFIRK</sequence>
<gene>
    <name evidence="1" type="ORF">QOZ84_02060</name>
</gene>